<sequence length="58" mass="6436">MCEKIVSKKIWACGDEEDEEVKFEACSDMTKPGHTVKITTLGSKRVGEKCGKFGCRNP</sequence>
<reference evidence="1" key="1">
    <citation type="journal article" date="2020" name="Stud. Mycol.">
        <title>101 Dothideomycetes genomes: a test case for predicting lifestyles and emergence of pathogens.</title>
        <authorList>
            <person name="Haridas S."/>
            <person name="Albert R."/>
            <person name="Binder M."/>
            <person name="Bloem J."/>
            <person name="Labutti K."/>
            <person name="Salamov A."/>
            <person name="Andreopoulos B."/>
            <person name="Baker S."/>
            <person name="Barry K."/>
            <person name="Bills G."/>
            <person name="Bluhm B."/>
            <person name="Cannon C."/>
            <person name="Castanera R."/>
            <person name="Culley D."/>
            <person name="Daum C."/>
            <person name="Ezra D."/>
            <person name="Gonzalez J."/>
            <person name="Henrissat B."/>
            <person name="Kuo A."/>
            <person name="Liang C."/>
            <person name="Lipzen A."/>
            <person name="Lutzoni F."/>
            <person name="Magnuson J."/>
            <person name="Mondo S."/>
            <person name="Nolan M."/>
            <person name="Ohm R."/>
            <person name="Pangilinan J."/>
            <person name="Park H.-J."/>
            <person name="Ramirez L."/>
            <person name="Alfaro M."/>
            <person name="Sun H."/>
            <person name="Tritt A."/>
            <person name="Yoshinaga Y."/>
            <person name="Zwiers L.-H."/>
            <person name="Turgeon B."/>
            <person name="Goodwin S."/>
            <person name="Spatafora J."/>
            <person name="Crous P."/>
            <person name="Grigoriev I."/>
        </authorList>
    </citation>
    <scope>NUCLEOTIDE SEQUENCE</scope>
    <source>
        <strain evidence="1">CBS 207.26</strain>
    </source>
</reference>
<evidence type="ECO:0000313" key="2">
    <source>
        <dbReference type="Proteomes" id="UP000800200"/>
    </source>
</evidence>
<organism evidence="1 2">
    <name type="scientific">Zopfia rhizophila CBS 207.26</name>
    <dbReference type="NCBI Taxonomy" id="1314779"/>
    <lineage>
        <taxon>Eukaryota</taxon>
        <taxon>Fungi</taxon>
        <taxon>Dikarya</taxon>
        <taxon>Ascomycota</taxon>
        <taxon>Pezizomycotina</taxon>
        <taxon>Dothideomycetes</taxon>
        <taxon>Dothideomycetes incertae sedis</taxon>
        <taxon>Zopfiaceae</taxon>
        <taxon>Zopfia</taxon>
    </lineage>
</organism>
<evidence type="ECO:0000313" key="1">
    <source>
        <dbReference type="EMBL" id="KAF2195602.1"/>
    </source>
</evidence>
<dbReference type="EMBL" id="ML994610">
    <property type="protein sequence ID" value="KAF2195602.1"/>
    <property type="molecule type" value="Genomic_DNA"/>
</dbReference>
<name>A0A6A6EX57_9PEZI</name>
<dbReference type="AlphaFoldDB" id="A0A6A6EX57"/>
<gene>
    <name evidence="1" type="ORF">K469DRAFT_699194</name>
</gene>
<accession>A0A6A6EX57</accession>
<dbReference type="OrthoDB" id="5284232at2759"/>
<protein>
    <submittedName>
        <fullName evidence="1">Uncharacterized protein</fullName>
    </submittedName>
</protein>
<dbReference type="Proteomes" id="UP000800200">
    <property type="component" value="Unassembled WGS sequence"/>
</dbReference>
<proteinExistence type="predicted"/>
<keyword evidence="2" id="KW-1185">Reference proteome</keyword>